<dbReference type="Proteomes" id="UP000192923">
    <property type="component" value="Unassembled WGS sequence"/>
</dbReference>
<keyword evidence="4" id="KW-1185">Reference proteome</keyword>
<keyword evidence="1" id="KW-1133">Transmembrane helix</keyword>
<dbReference type="AlphaFoldDB" id="A0A1Y6D1X1"/>
<sequence>MNGEFEKITSVIRIWRGWMRYCASSWLTYCFNNIWNFWVYMLMCMAILFAWQDSAIAKDRPVIIYESEGGIMFLGLFNVVVEVFSSGRVHYLGGGEGVYTQGHRYSQINKKQLHALVKAFDDYKFFDLNNSYISGFGDSDSSPPERITINSNGRKKSVVFNYRNEKALKILPDLILKTVDFKRWVCFPPSYRKHDRCHVWY</sequence>
<feature type="domain" description="DUF6438" evidence="2">
    <location>
        <begin position="81"/>
        <end position="171"/>
    </location>
</feature>
<organism evidence="3 4">
    <name type="scientific">Methylomagnum ishizawai</name>
    <dbReference type="NCBI Taxonomy" id="1760988"/>
    <lineage>
        <taxon>Bacteria</taxon>
        <taxon>Pseudomonadati</taxon>
        <taxon>Pseudomonadota</taxon>
        <taxon>Gammaproteobacteria</taxon>
        <taxon>Methylococcales</taxon>
        <taxon>Methylococcaceae</taxon>
        <taxon>Methylomagnum</taxon>
    </lineage>
</organism>
<dbReference type="RefSeq" id="WP_125469062.1">
    <property type="nucleotide sequence ID" value="NZ_FXAM01000001.1"/>
</dbReference>
<evidence type="ECO:0000313" key="4">
    <source>
        <dbReference type="Proteomes" id="UP000192923"/>
    </source>
</evidence>
<evidence type="ECO:0000256" key="1">
    <source>
        <dbReference type="SAM" id="Phobius"/>
    </source>
</evidence>
<proteinExistence type="predicted"/>
<accession>A0A1Y6D1X1</accession>
<evidence type="ECO:0000259" key="2">
    <source>
        <dbReference type="Pfam" id="PF20033"/>
    </source>
</evidence>
<keyword evidence="1" id="KW-0472">Membrane</keyword>
<name>A0A1Y6D1X1_9GAMM</name>
<feature type="transmembrane region" description="Helical" evidence="1">
    <location>
        <begin position="34"/>
        <end position="51"/>
    </location>
</feature>
<gene>
    <name evidence="3" type="ORF">SAMN02949497_4352</name>
</gene>
<dbReference type="EMBL" id="FXAM01000001">
    <property type="protein sequence ID" value="SMF96938.1"/>
    <property type="molecule type" value="Genomic_DNA"/>
</dbReference>
<protein>
    <recommendedName>
        <fullName evidence="2">DUF6438 domain-containing protein</fullName>
    </recommendedName>
</protein>
<evidence type="ECO:0000313" key="3">
    <source>
        <dbReference type="EMBL" id="SMF96938.1"/>
    </source>
</evidence>
<dbReference type="InterPro" id="IPR045497">
    <property type="entry name" value="DUF6438"/>
</dbReference>
<reference evidence="3 4" key="1">
    <citation type="submission" date="2016-12" db="EMBL/GenBank/DDBJ databases">
        <authorList>
            <person name="Song W.-J."/>
            <person name="Kurnit D.M."/>
        </authorList>
    </citation>
    <scope>NUCLEOTIDE SEQUENCE [LARGE SCALE GENOMIC DNA]</scope>
    <source>
        <strain evidence="3 4">175</strain>
    </source>
</reference>
<keyword evidence="1" id="KW-0812">Transmembrane</keyword>
<dbReference type="Pfam" id="PF20033">
    <property type="entry name" value="DUF6438"/>
    <property type="match status" value="1"/>
</dbReference>